<evidence type="ECO:0000313" key="2">
    <source>
        <dbReference type="EMBL" id="KAK1333957.1"/>
    </source>
</evidence>
<comment type="caution">
    <text evidence="2">The sequence shown here is derived from an EMBL/GenBank/DDBJ whole genome shotgun (WGS) entry which is preliminary data.</text>
</comment>
<reference evidence="2" key="1">
    <citation type="submission" date="2023-06" db="EMBL/GenBank/DDBJ databases">
        <title>Reference genome for the Northern bat (Eptesicus nilssonii), a most northern bat species.</title>
        <authorList>
            <person name="Laine V.N."/>
            <person name="Pulliainen A.T."/>
            <person name="Lilley T.M."/>
        </authorList>
    </citation>
    <scope>NUCLEOTIDE SEQUENCE</scope>
    <source>
        <strain evidence="2">BLF_Eptnil</strain>
        <tissue evidence="2">Kidney</tissue>
    </source>
</reference>
<feature type="region of interest" description="Disordered" evidence="1">
    <location>
        <begin position="109"/>
        <end position="130"/>
    </location>
</feature>
<accession>A0AA40HNC5</accession>
<gene>
    <name evidence="2" type="ORF">QTO34_004955</name>
</gene>
<dbReference type="Proteomes" id="UP001177744">
    <property type="component" value="Unassembled WGS sequence"/>
</dbReference>
<feature type="region of interest" description="Disordered" evidence="1">
    <location>
        <begin position="262"/>
        <end position="302"/>
    </location>
</feature>
<dbReference type="InterPro" id="IPR010736">
    <property type="entry name" value="SHIPPO-rpt"/>
</dbReference>
<keyword evidence="3" id="KW-1185">Reference proteome</keyword>
<dbReference type="AlphaFoldDB" id="A0AA40HNC5"/>
<dbReference type="Pfam" id="PF07004">
    <property type="entry name" value="SHIPPO-rpt"/>
    <property type="match status" value="2"/>
</dbReference>
<organism evidence="2 3">
    <name type="scientific">Cnephaeus nilssonii</name>
    <name type="common">Northern bat</name>
    <name type="synonym">Eptesicus nilssonii</name>
    <dbReference type="NCBI Taxonomy" id="3371016"/>
    <lineage>
        <taxon>Eukaryota</taxon>
        <taxon>Metazoa</taxon>
        <taxon>Chordata</taxon>
        <taxon>Craniata</taxon>
        <taxon>Vertebrata</taxon>
        <taxon>Euteleostomi</taxon>
        <taxon>Mammalia</taxon>
        <taxon>Eutheria</taxon>
        <taxon>Laurasiatheria</taxon>
        <taxon>Chiroptera</taxon>
        <taxon>Yangochiroptera</taxon>
        <taxon>Vespertilionidae</taxon>
        <taxon>Cnephaeus</taxon>
    </lineage>
</organism>
<evidence type="ECO:0008006" key="4">
    <source>
        <dbReference type="Google" id="ProtNLM"/>
    </source>
</evidence>
<dbReference type="EMBL" id="JAULJE010000015">
    <property type="protein sequence ID" value="KAK1333957.1"/>
    <property type="molecule type" value="Genomic_DNA"/>
</dbReference>
<name>A0AA40HNC5_CNENI</name>
<evidence type="ECO:0000313" key="3">
    <source>
        <dbReference type="Proteomes" id="UP001177744"/>
    </source>
</evidence>
<feature type="compositionally biased region" description="Low complexity" evidence="1">
    <location>
        <begin position="201"/>
        <end position="211"/>
    </location>
</feature>
<proteinExistence type="predicted"/>
<protein>
    <recommendedName>
        <fullName evidence="4">Protein STPG3</fullName>
    </recommendedName>
</protein>
<feature type="compositionally biased region" description="Low complexity" evidence="1">
    <location>
        <begin position="266"/>
        <end position="275"/>
    </location>
</feature>
<evidence type="ECO:0000256" key="1">
    <source>
        <dbReference type="SAM" id="MobiDB-lite"/>
    </source>
</evidence>
<feature type="region of interest" description="Disordered" evidence="1">
    <location>
        <begin position="201"/>
        <end position="229"/>
    </location>
</feature>
<sequence length="339" mass="37693">MNFDQKAVKFLANFYINGGKHWTHGPLRQESLMPIQPQAVWWGPCPWAYGKMRPPAVQEFPEGLRINLGPLRESWRVCTGNRKKLWLEQRPPILIDLDYPGPTAYQVPDASVRESSPHPHFSIGRKRPAREAAGRGAWQTVWFQSERPFRPKADFSRKQKLPPLADYPQLSGHAFPAISFVGRRPVPKAAQSRAPLGLLRARGAGRSARPPWQDPLPPPGEKRPSPNTYDILPGCRLQSLRPPAFSMSRSRAFASWVNSCKETSERGPAARRPGAVGPGPRPARSRMGLPPSPSAARSPGPAAYHVEDCYNSRFPAAPGVVIQGVRRPKRHDTGPFCTL</sequence>